<dbReference type="EMBL" id="LR798292">
    <property type="protein sequence ID" value="CAB5221402.1"/>
    <property type="molecule type" value="Genomic_DNA"/>
</dbReference>
<evidence type="ECO:0000313" key="2">
    <source>
        <dbReference type="EMBL" id="CAB5221402.1"/>
    </source>
</evidence>
<name>A0A6J7WXG3_9CAUD</name>
<protein>
    <submittedName>
        <fullName evidence="2">Uncharacterized protein</fullName>
    </submittedName>
</protein>
<accession>A0A6J7WXG3</accession>
<evidence type="ECO:0000256" key="1">
    <source>
        <dbReference type="SAM" id="Phobius"/>
    </source>
</evidence>
<proteinExistence type="predicted"/>
<gene>
    <name evidence="2" type="ORF">UFOVP244_155</name>
</gene>
<organism evidence="2">
    <name type="scientific">uncultured Caudovirales phage</name>
    <dbReference type="NCBI Taxonomy" id="2100421"/>
    <lineage>
        <taxon>Viruses</taxon>
        <taxon>Duplodnaviria</taxon>
        <taxon>Heunggongvirae</taxon>
        <taxon>Uroviricota</taxon>
        <taxon>Caudoviricetes</taxon>
        <taxon>Peduoviridae</taxon>
        <taxon>Maltschvirus</taxon>
        <taxon>Maltschvirus maltsch</taxon>
    </lineage>
</organism>
<keyword evidence="1" id="KW-0812">Transmembrane</keyword>
<keyword evidence="1" id="KW-0472">Membrane</keyword>
<keyword evidence="1" id="KW-1133">Transmembrane helix</keyword>
<sequence length="79" mass="8635">MEKPSISVTQHLSFIITLVCVVGILALAFYRNLDLSSLLPTILGLYLGARTIDKTNVAWAASKDPKADTAKVIKDNFDK</sequence>
<reference evidence="2" key="1">
    <citation type="submission" date="2020-05" db="EMBL/GenBank/DDBJ databases">
        <authorList>
            <person name="Chiriac C."/>
            <person name="Salcher M."/>
            <person name="Ghai R."/>
            <person name="Kavagutti S V."/>
        </authorList>
    </citation>
    <scope>NUCLEOTIDE SEQUENCE</scope>
</reference>
<feature type="transmembrane region" description="Helical" evidence="1">
    <location>
        <begin position="12"/>
        <end position="30"/>
    </location>
</feature>